<name>A0A916K9B6_9BACL</name>
<keyword evidence="4" id="KW-1185">Reference proteome</keyword>
<evidence type="ECO:0000313" key="3">
    <source>
        <dbReference type="EMBL" id="CAG7652350.1"/>
    </source>
</evidence>
<dbReference type="RefSeq" id="WP_218096159.1">
    <property type="nucleotide sequence ID" value="NZ_CAJVAS010000069.1"/>
</dbReference>
<comment type="caution">
    <text evidence="3">The sequence shown here is derived from an EMBL/GenBank/DDBJ whole genome shotgun (WGS) entry which is preliminary data.</text>
</comment>
<dbReference type="PANTHER" id="PTHR43143">
    <property type="entry name" value="METALLOPHOSPHOESTERASE, CALCINEURIN SUPERFAMILY"/>
    <property type="match status" value="1"/>
</dbReference>
<protein>
    <submittedName>
        <fullName evidence="3">3',5'-cyclic adenosine monophosphate phosphodiesterase CpdA</fullName>
        <ecNumber evidence="3">3.1.4.53</ecNumber>
    </submittedName>
</protein>
<dbReference type="InterPro" id="IPR004843">
    <property type="entry name" value="Calcineurin-like_PHP"/>
</dbReference>
<evidence type="ECO:0000256" key="1">
    <source>
        <dbReference type="SAM" id="MobiDB-lite"/>
    </source>
</evidence>
<dbReference type="PANTHER" id="PTHR43143:SF1">
    <property type="entry name" value="SERINE_THREONINE-PROTEIN PHOSPHATASE CPPED1"/>
    <property type="match status" value="1"/>
</dbReference>
<dbReference type="EC" id="3.1.4.53" evidence="3"/>
<dbReference type="AlphaFoldDB" id="A0A916K9B6"/>
<dbReference type="EMBL" id="CAJVAS010000069">
    <property type="protein sequence ID" value="CAG7652350.1"/>
    <property type="molecule type" value="Genomic_DNA"/>
</dbReference>
<sequence length="351" mass="39995">MISRRRFIKQLLGLVALVAGGGTAVFQALKREEFKAESGPEAVPAGKPEEAPVEEAAPELPKEPLLSFFLLSDLHITVDDSTMTDKLRLALKDVTDFESPVDTIVLGGDLTDFGRDSDYKLLRRIMDEFKLPKVYGNMGNHDYYDIWLNENGHFSTETMPNGKTDAMARKRFQQFIGYDDLPYTDVWVNDVHLILVSQELYVQEKDDVGEGAWYTDRQLEWLTETMKVHKDGKPAIVFIHQPLPDPGTDGGTHRLIRAKRFREILEPYRNVFVLSGHTHRSFVGEDHYNTQNTFHWFNNASVGRTRGNSASGGPSAQGMYVQVYPHQVVVRGREFTDRTWIDKAEWTVPYV</sequence>
<organism evidence="3 4">
    <name type="scientific">Paenibacillus solanacearum</name>
    <dbReference type="NCBI Taxonomy" id="2048548"/>
    <lineage>
        <taxon>Bacteria</taxon>
        <taxon>Bacillati</taxon>
        <taxon>Bacillota</taxon>
        <taxon>Bacilli</taxon>
        <taxon>Bacillales</taxon>
        <taxon>Paenibacillaceae</taxon>
        <taxon>Paenibacillus</taxon>
    </lineage>
</organism>
<accession>A0A916K9B6</accession>
<dbReference type="InterPro" id="IPR051918">
    <property type="entry name" value="STPP_CPPED1"/>
</dbReference>
<gene>
    <name evidence="3" type="primary">cpdA_13</name>
    <name evidence="3" type="ORF">PAESOLCIP111_06509</name>
</gene>
<keyword evidence="3" id="KW-0378">Hydrolase</keyword>
<evidence type="ECO:0000259" key="2">
    <source>
        <dbReference type="Pfam" id="PF00149"/>
    </source>
</evidence>
<dbReference type="GO" id="GO:0004115">
    <property type="term" value="F:3',5'-cyclic-AMP phosphodiesterase activity"/>
    <property type="evidence" value="ECO:0007669"/>
    <property type="project" value="UniProtKB-EC"/>
</dbReference>
<dbReference type="Proteomes" id="UP000693672">
    <property type="component" value="Unassembled WGS sequence"/>
</dbReference>
<feature type="domain" description="Calcineurin-like phosphoesterase" evidence="2">
    <location>
        <begin position="68"/>
        <end position="280"/>
    </location>
</feature>
<proteinExistence type="predicted"/>
<reference evidence="3" key="1">
    <citation type="submission" date="2021-06" db="EMBL/GenBank/DDBJ databases">
        <authorList>
            <person name="Criscuolo A."/>
        </authorList>
    </citation>
    <scope>NUCLEOTIDE SEQUENCE</scope>
    <source>
        <strain evidence="3">CIP111600</strain>
    </source>
</reference>
<dbReference type="PROSITE" id="PS51318">
    <property type="entry name" value="TAT"/>
    <property type="match status" value="1"/>
</dbReference>
<dbReference type="Pfam" id="PF00149">
    <property type="entry name" value="Metallophos"/>
    <property type="match status" value="1"/>
</dbReference>
<evidence type="ECO:0000313" key="4">
    <source>
        <dbReference type="Proteomes" id="UP000693672"/>
    </source>
</evidence>
<feature type="region of interest" description="Disordered" evidence="1">
    <location>
        <begin position="37"/>
        <end position="56"/>
    </location>
</feature>
<dbReference type="InterPro" id="IPR006311">
    <property type="entry name" value="TAT_signal"/>
</dbReference>